<protein>
    <submittedName>
        <fullName evidence="6">ChbG/HpnK family deacetylase</fullName>
    </submittedName>
</protein>
<keyword evidence="2" id="KW-0479">Metal-binding</keyword>
<evidence type="ECO:0000256" key="1">
    <source>
        <dbReference type="ARBA" id="ARBA00001946"/>
    </source>
</evidence>
<sequence>MPRPARSADAGRVRLVVQADDHGACPAVSDGILRCFQAGVVTQASVIVPAPDAPRAIAAALAAGLPLGAHLALLCEWEGLRWGPLTAAPSLRAVDGAFPDDLARLRAQADLGEAAAELRAQLRAATTAGVRLTHLESHVRVLDPGLLARISAEFGLPCRDEVPAPGVPMALDSLWHLSLQDPATKAEALARHVAGLGPGTHMVVAHPAEDRPELLTLCSPDSRRWKWARDIRVSDTAALLDPRFLASCAERDVELTALPAPG</sequence>
<dbReference type="PANTHER" id="PTHR31609">
    <property type="entry name" value="YDJC DEACETYLASE FAMILY MEMBER"/>
    <property type="match status" value="1"/>
</dbReference>
<evidence type="ECO:0000313" key="6">
    <source>
        <dbReference type="EMBL" id="MDT0266824.1"/>
    </source>
</evidence>
<dbReference type="EMBL" id="JAVREO010000005">
    <property type="protein sequence ID" value="MDT0266824.1"/>
    <property type="molecule type" value="Genomic_DNA"/>
</dbReference>
<reference evidence="7" key="1">
    <citation type="submission" date="2023-07" db="EMBL/GenBank/DDBJ databases">
        <title>30 novel species of actinomycetes from the DSMZ collection.</title>
        <authorList>
            <person name="Nouioui I."/>
        </authorList>
    </citation>
    <scope>NUCLEOTIDE SEQUENCE [LARGE SCALE GENOMIC DNA]</scope>
    <source>
        <strain evidence="7">DSM 44915</strain>
    </source>
</reference>
<gene>
    <name evidence="6" type="ORF">RM844_11030</name>
</gene>
<dbReference type="PANTHER" id="PTHR31609:SF1">
    <property type="entry name" value="CARBOHYDRATE DEACETYLASE"/>
    <property type="match status" value="1"/>
</dbReference>
<proteinExistence type="predicted"/>
<organism evidence="6 7">
    <name type="scientific">Streptomyces chisholmiae</name>
    <dbReference type="NCBI Taxonomy" id="3075540"/>
    <lineage>
        <taxon>Bacteria</taxon>
        <taxon>Bacillati</taxon>
        <taxon>Actinomycetota</taxon>
        <taxon>Actinomycetes</taxon>
        <taxon>Kitasatosporales</taxon>
        <taxon>Streptomycetaceae</taxon>
        <taxon>Streptomyces</taxon>
    </lineage>
</organism>
<comment type="cofactor">
    <cofactor evidence="1">
        <name>Mg(2+)</name>
        <dbReference type="ChEBI" id="CHEBI:18420"/>
    </cofactor>
</comment>
<evidence type="ECO:0000313" key="7">
    <source>
        <dbReference type="Proteomes" id="UP001183410"/>
    </source>
</evidence>
<dbReference type="Pfam" id="PF04794">
    <property type="entry name" value="YdjC"/>
    <property type="match status" value="1"/>
</dbReference>
<dbReference type="InterPro" id="IPR011330">
    <property type="entry name" value="Glyco_hydro/deAcase_b/a-brl"/>
</dbReference>
<dbReference type="Proteomes" id="UP001183410">
    <property type="component" value="Unassembled WGS sequence"/>
</dbReference>
<accession>A0ABU2JQN1</accession>
<dbReference type="SUPFAM" id="SSF88713">
    <property type="entry name" value="Glycoside hydrolase/deacetylase"/>
    <property type="match status" value="1"/>
</dbReference>
<keyword evidence="4" id="KW-0460">Magnesium</keyword>
<evidence type="ECO:0000256" key="5">
    <source>
        <dbReference type="ARBA" id="ARBA00023277"/>
    </source>
</evidence>
<comment type="caution">
    <text evidence="6">The sequence shown here is derived from an EMBL/GenBank/DDBJ whole genome shotgun (WGS) entry which is preliminary data.</text>
</comment>
<evidence type="ECO:0000256" key="2">
    <source>
        <dbReference type="ARBA" id="ARBA00022723"/>
    </source>
</evidence>
<keyword evidence="5" id="KW-0119">Carbohydrate metabolism</keyword>
<keyword evidence="7" id="KW-1185">Reference proteome</keyword>
<dbReference type="InterPro" id="IPR006879">
    <property type="entry name" value="YdjC-like"/>
</dbReference>
<evidence type="ECO:0000256" key="3">
    <source>
        <dbReference type="ARBA" id="ARBA00022801"/>
    </source>
</evidence>
<evidence type="ECO:0000256" key="4">
    <source>
        <dbReference type="ARBA" id="ARBA00022842"/>
    </source>
</evidence>
<keyword evidence="3" id="KW-0378">Hydrolase</keyword>
<name>A0ABU2JQN1_9ACTN</name>
<dbReference type="RefSeq" id="WP_311666864.1">
    <property type="nucleotide sequence ID" value="NZ_JAVREO010000005.1"/>
</dbReference>
<dbReference type="Gene3D" id="3.20.20.370">
    <property type="entry name" value="Glycoside hydrolase/deacetylase"/>
    <property type="match status" value="1"/>
</dbReference>